<dbReference type="InterPro" id="IPR012223">
    <property type="entry name" value="TEII"/>
</dbReference>
<dbReference type="Proteomes" id="UP000183760">
    <property type="component" value="Unassembled WGS sequence"/>
</dbReference>
<keyword evidence="5" id="KW-1185">Reference proteome</keyword>
<evidence type="ECO:0000256" key="1">
    <source>
        <dbReference type="ARBA" id="ARBA00007169"/>
    </source>
</evidence>
<dbReference type="InterPro" id="IPR029058">
    <property type="entry name" value="AB_hydrolase_fold"/>
</dbReference>
<dbReference type="SUPFAM" id="SSF53474">
    <property type="entry name" value="alpha/beta-Hydrolases"/>
    <property type="match status" value="1"/>
</dbReference>
<evidence type="ECO:0000313" key="4">
    <source>
        <dbReference type="EMBL" id="SEU27139.1"/>
    </source>
</evidence>
<dbReference type="OrthoDB" id="8480037at2"/>
<dbReference type="PANTHER" id="PTHR11487">
    <property type="entry name" value="THIOESTERASE"/>
    <property type="match status" value="1"/>
</dbReference>
<dbReference type="InterPro" id="IPR001031">
    <property type="entry name" value="Thioesterase"/>
</dbReference>
<dbReference type="Proteomes" id="UP000321514">
    <property type="component" value="Unassembled WGS sequence"/>
</dbReference>
<evidence type="ECO:0000313" key="5">
    <source>
        <dbReference type="Proteomes" id="UP000183760"/>
    </source>
</evidence>
<keyword evidence="4" id="KW-0378">Hydrolase</keyword>
<comment type="caution">
    <text evidence="3">The sequence shown here is derived from an EMBL/GenBank/DDBJ whole genome shotgun (WGS) entry which is preliminary data.</text>
</comment>
<feature type="domain" description="Thioesterase" evidence="2">
    <location>
        <begin position="20"/>
        <end position="233"/>
    </location>
</feature>
<dbReference type="GO" id="GO:0016787">
    <property type="term" value="F:hydrolase activity"/>
    <property type="evidence" value="ECO:0007669"/>
    <property type="project" value="UniProtKB-KW"/>
</dbReference>
<dbReference type="GO" id="GO:0008610">
    <property type="term" value="P:lipid biosynthetic process"/>
    <property type="evidence" value="ECO:0007669"/>
    <property type="project" value="TreeGrafter"/>
</dbReference>
<evidence type="ECO:0000259" key="2">
    <source>
        <dbReference type="Pfam" id="PF00975"/>
    </source>
</evidence>
<evidence type="ECO:0000313" key="6">
    <source>
        <dbReference type="Proteomes" id="UP000321514"/>
    </source>
</evidence>
<dbReference type="Pfam" id="PF00975">
    <property type="entry name" value="Thioesterase"/>
    <property type="match status" value="1"/>
</dbReference>
<gene>
    <name evidence="3" type="ORF">MFU01_72720</name>
    <name evidence="4" type="ORF">SAMN05443572_107392</name>
</gene>
<reference evidence="4 5" key="1">
    <citation type="submission" date="2016-10" db="EMBL/GenBank/DDBJ databases">
        <authorList>
            <person name="Varghese N."/>
            <person name="Submissions S."/>
        </authorList>
    </citation>
    <scope>NUCLEOTIDE SEQUENCE [LARGE SCALE GENOMIC DNA]</scope>
    <source>
        <strain evidence="4 5">DSM 16525</strain>
    </source>
</reference>
<proteinExistence type="inferred from homology"/>
<comment type="similarity">
    <text evidence="1">Belongs to the thioesterase family.</text>
</comment>
<dbReference type="Gene3D" id="3.40.50.1820">
    <property type="entry name" value="alpha/beta hydrolase"/>
    <property type="match status" value="1"/>
</dbReference>
<organism evidence="3 6">
    <name type="scientific">Myxococcus fulvus</name>
    <dbReference type="NCBI Taxonomy" id="33"/>
    <lineage>
        <taxon>Bacteria</taxon>
        <taxon>Pseudomonadati</taxon>
        <taxon>Myxococcota</taxon>
        <taxon>Myxococcia</taxon>
        <taxon>Myxococcales</taxon>
        <taxon>Cystobacterineae</taxon>
        <taxon>Myxococcaceae</taxon>
        <taxon>Myxococcus</taxon>
    </lineage>
</organism>
<dbReference type="STRING" id="1334629.MFUL124B02_21370"/>
<dbReference type="RefSeq" id="WP_046713668.1">
    <property type="nucleotide sequence ID" value="NZ_BJXR01000059.1"/>
</dbReference>
<dbReference type="AlphaFoldDB" id="A0A511TDJ3"/>
<dbReference type="EMBL" id="FOIB01000007">
    <property type="protein sequence ID" value="SEU27139.1"/>
    <property type="molecule type" value="Genomic_DNA"/>
</dbReference>
<name>A0A511TDJ3_MYXFU</name>
<dbReference type="PANTHER" id="PTHR11487:SF0">
    <property type="entry name" value="S-ACYL FATTY ACID SYNTHASE THIOESTERASE, MEDIUM CHAIN"/>
    <property type="match status" value="1"/>
</dbReference>
<evidence type="ECO:0000313" key="3">
    <source>
        <dbReference type="EMBL" id="GEN12235.1"/>
    </source>
</evidence>
<accession>A0A511TDJ3</accession>
<reference evidence="3 6" key="2">
    <citation type="submission" date="2019-07" db="EMBL/GenBank/DDBJ databases">
        <title>Whole genome shotgun sequence of Myxococcus fulvus NBRC 100333.</title>
        <authorList>
            <person name="Hosoyama A."/>
            <person name="Uohara A."/>
            <person name="Ohji S."/>
            <person name="Ichikawa N."/>
        </authorList>
    </citation>
    <scope>NUCLEOTIDE SEQUENCE [LARGE SCALE GENOMIC DNA]</scope>
    <source>
        <strain evidence="3 6">NBRC 100333</strain>
    </source>
</reference>
<dbReference type="EMBL" id="BJXR01000059">
    <property type="protein sequence ID" value="GEN12235.1"/>
    <property type="molecule type" value="Genomic_DNA"/>
</dbReference>
<protein>
    <submittedName>
        <fullName evidence="4">Medium-chain acyl-[acyl-carrier-protein] hydrolase</fullName>
    </submittedName>
    <submittedName>
        <fullName evidence="3">Thioesterase</fullName>
    </submittedName>
</protein>
<sequence length="262" mass="28938">MTLPSPWLRHAEGTAPPSARLLCLGHAGGGASSFNGWRAVLPDWLELVKVQLPGREDRRDTPPCERMEEVLPGLFAQVRALLDLPLVIYGHSMGALIAFELSSELRRQEEPPPLALFISGRRAPHKPLRPAHELHTLPELELVDRLHALGGIPPGLLGTAKRREYYLPTIRADLALSDEYAYRREPPLPFPLHTFIGEHDNLVVREDWEAWSELAGGTFTRRVLPGGHFFGKEGQAVLITSIVEGVRATLSASTPTPMRSAS</sequence>